<keyword evidence="3" id="KW-0175">Coiled coil</keyword>
<dbReference type="HOGENOM" id="CLU_011106_5_5_1"/>
<dbReference type="eggNOG" id="KOG2484">
    <property type="taxonomic scope" value="Eukaryota"/>
</dbReference>
<evidence type="ECO:0000256" key="1">
    <source>
        <dbReference type="ARBA" id="ARBA00004123"/>
    </source>
</evidence>
<name>D8Q6U5_SCHCM</name>
<keyword evidence="2" id="KW-0547">Nucleotide-binding</keyword>
<evidence type="ECO:0000256" key="2">
    <source>
        <dbReference type="ARBA" id="ARBA00022741"/>
    </source>
</evidence>
<dbReference type="PROSITE" id="PS51721">
    <property type="entry name" value="G_CP"/>
    <property type="match status" value="1"/>
</dbReference>
<dbReference type="InterPro" id="IPR006073">
    <property type="entry name" value="GTP-bd"/>
</dbReference>
<keyword evidence="9" id="KW-1185">Reference proteome</keyword>
<dbReference type="Proteomes" id="UP000007431">
    <property type="component" value="Unassembled WGS sequence"/>
</dbReference>
<feature type="region of interest" description="Disordered" evidence="6">
    <location>
        <begin position="387"/>
        <end position="489"/>
    </location>
</feature>
<dbReference type="OMA" id="AQAWLRY"/>
<dbReference type="InParanoid" id="D8Q6U5"/>
<feature type="domain" description="CP-type G" evidence="7">
    <location>
        <begin position="42"/>
        <end position="207"/>
    </location>
</feature>
<dbReference type="Gene3D" id="1.10.1580.10">
    <property type="match status" value="1"/>
</dbReference>
<dbReference type="SUPFAM" id="SSF52540">
    <property type="entry name" value="P-loop containing nucleoside triphosphate hydrolases"/>
    <property type="match status" value="1"/>
</dbReference>
<evidence type="ECO:0000256" key="4">
    <source>
        <dbReference type="ARBA" id="ARBA00023134"/>
    </source>
</evidence>
<dbReference type="Pfam" id="PF01926">
    <property type="entry name" value="MMR_HSR1"/>
    <property type="match status" value="1"/>
</dbReference>
<accession>D8Q6U5</accession>
<keyword evidence="4" id="KW-0342">GTP-binding</keyword>
<protein>
    <recommendedName>
        <fullName evidence="7">CP-type G domain-containing protein</fullName>
    </recommendedName>
</protein>
<dbReference type="Gene3D" id="3.40.50.300">
    <property type="entry name" value="P-loop containing nucleotide triphosphate hydrolases"/>
    <property type="match status" value="1"/>
</dbReference>
<dbReference type="GO" id="GO:0005730">
    <property type="term" value="C:nucleolus"/>
    <property type="evidence" value="ECO:0007669"/>
    <property type="project" value="TreeGrafter"/>
</dbReference>
<reference evidence="8 9" key="1">
    <citation type="journal article" date="2010" name="Nat. Biotechnol.">
        <title>Genome sequence of the model mushroom Schizophyllum commune.</title>
        <authorList>
            <person name="Ohm R.A."/>
            <person name="de Jong J.F."/>
            <person name="Lugones L.G."/>
            <person name="Aerts A."/>
            <person name="Kothe E."/>
            <person name="Stajich J.E."/>
            <person name="de Vries R.P."/>
            <person name="Record E."/>
            <person name="Levasseur A."/>
            <person name="Baker S.E."/>
            <person name="Bartholomew K.A."/>
            <person name="Coutinho P.M."/>
            <person name="Erdmann S."/>
            <person name="Fowler T.J."/>
            <person name="Gathman A.C."/>
            <person name="Lombard V."/>
            <person name="Henrissat B."/>
            <person name="Knabe N."/>
            <person name="Kuees U."/>
            <person name="Lilly W.W."/>
            <person name="Lindquist E."/>
            <person name="Lucas S."/>
            <person name="Magnuson J.K."/>
            <person name="Piumi F."/>
            <person name="Raudaskoski M."/>
            <person name="Salamov A."/>
            <person name="Schmutz J."/>
            <person name="Schwarze F.W.M.R."/>
            <person name="vanKuyk P.A."/>
            <person name="Horton J.S."/>
            <person name="Grigoriev I.V."/>
            <person name="Woesten H.A.B."/>
        </authorList>
    </citation>
    <scope>NUCLEOTIDE SEQUENCE [LARGE SCALE GENOMIC DNA]</scope>
    <source>
        <strain evidence="9">H4-8 / FGSC 9210</strain>
    </source>
</reference>
<evidence type="ECO:0000259" key="7">
    <source>
        <dbReference type="PROSITE" id="PS51721"/>
    </source>
</evidence>
<dbReference type="PRINTS" id="PR00326">
    <property type="entry name" value="GTP1OBG"/>
</dbReference>
<dbReference type="PANTHER" id="PTHR11089">
    <property type="entry name" value="GTP-BINDING PROTEIN-RELATED"/>
    <property type="match status" value="1"/>
</dbReference>
<dbReference type="EMBL" id="GL377307">
    <property type="protein sequence ID" value="EFI96302.1"/>
    <property type="molecule type" value="Genomic_DNA"/>
</dbReference>
<keyword evidence="5" id="KW-0539">Nucleus</keyword>
<dbReference type="VEuPathDB" id="FungiDB:SCHCODRAFT_02630013"/>
<dbReference type="STRING" id="578458.D8Q6U5"/>
<dbReference type="InterPro" id="IPR023179">
    <property type="entry name" value="GTP-bd_ortho_bundle_sf"/>
</dbReference>
<evidence type="ECO:0000313" key="9">
    <source>
        <dbReference type="Proteomes" id="UP000007431"/>
    </source>
</evidence>
<dbReference type="InterPro" id="IPR027417">
    <property type="entry name" value="P-loop_NTPase"/>
</dbReference>
<evidence type="ECO:0000256" key="5">
    <source>
        <dbReference type="ARBA" id="ARBA00023242"/>
    </source>
</evidence>
<dbReference type="CDD" id="cd04178">
    <property type="entry name" value="Nucleostemin_like"/>
    <property type="match status" value="1"/>
</dbReference>
<proteinExistence type="predicted"/>
<organism evidence="9">
    <name type="scientific">Schizophyllum commune (strain H4-8 / FGSC 9210)</name>
    <name type="common">Split gill fungus</name>
    <dbReference type="NCBI Taxonomy" id="578458"/>
    <lineage>
        <taxon>Eukaryota</taxon>
        <taxon>Fungi</taxon>
        <taxon>Dikarya</taxon>
        <taxon>Basidiomycota</taxon>
        <taxon>Agaricomycotina</taxon>
        <taxon>Agaricomycetes</taxon>
        <taxon>Agaricomycetidae</taxon>
        <taxon>Agaricales</taxon>
        <taxon>Schizophyllaceae</taxon>
        <taxon>Schizophyllum</taxon>
    </lineage>
</organism>
<dbReference type="PANTHER" id="PTHR11089:SF30">
    <property type="entry name" value="GUANINE NUCLEOTIDE-BINDING PROTEIN-LIKE 3 HOMOLOG"/>
    <property type="match status" value="1"/>
</dbReference>
<dbReference type="InterPro" id="IPR050755">
    <property type="entry name" value="TRAFAC_YlqF/YawG_RiboMat"/>
</dbReference>
<dbReference type="FunFam" id="1.10.1580.10:FF:000002">
    <property type="entry name" value="Guanine nucleotide-binding protein-like 3 (nucleolar)-like"/>
    <property type="match status" value="1"/>
</dbReference>
<feature type="compositionally biased region" description="Basic and acidic residues" evidence="6">
    <location>
        <begin position="429"/>
        <end position="438"/>
    </location>
</feature>
<evidence type="ECO:0000256" key="3">
    <source>
        <dbReference type="ARBA" id="ARBA00023054"/>
    </source>
</evidence>
<dbReference type="InterPro" id="IPR030378">
    <property type="entry name" value="G_CP_dom"/>
</dbReference>
<evidence type="ECO:0000313" key="8">
    <source>
        <dbReference type="EMBL" id="EFI96302.1"/>
    </source>
</evidence>
<dbReference type="GO" id="GO:0005525">
    <property type="term" value="F:GTP binding"/>
    <property type="evidence" value="ECO:0007669"/>
    <property type="project" value="UniProtKB-KW"/>
</dbReference>
<evidence type="ECO:0000256" key="6">
    <source>
        <dbReference type="SAM" id="MobiDB-lite"/>
    </source>
</evidence>
<gene>
    <name evidence="8" type="ORF">SCHCODRAFT_68287</name>
</gene>
<sequence>MAAEPTLSTLAQMAAETAPDTQEESSMSAQARTKEQMRRHYVRTLHKVIDESDIIILVLDARDPEGCRSRLVEEEVRRRESEGKKLVFVLNKVDLVPKVNAQAWLKYLRHSTPTLPFLSSTQNQRNNLSSTTSPALLKLLKAYKPKSGSVTIGVVGYPNVGKSSLINTLKRSKACAVASQPGHTKELQSVQLERGIRIVDSPGVVFDDDGAAADAKSARKGSVLLRNVVRVDDVEDPIAVVEEIVARTAPEALQRIYNLPAFGSTLEFLTMVALSAGKLLKGGTPDINNAARQILNDWNHQKIPYFSTPPEVHTSQIPSLVPGTNEIAPGAENVGNAAIVTEFAKPFALEGLFNAADNGAFDGDDNGAFDGDAKMDEDQEVFYDAEELPVAEEIPVVQDDDMIDPDLSTTSLKRPRSPSPEPLPPNAEVEMHDPDDLPTRQPKRLRKNHDLPEYEQAQGSGHNPPNNPHNQLGRNNPLNRRFLKKEAKRARKVQRLVAKAAGESMVVDEGLAATFMTA</sequence>
<dbReference type="FunCoup" id="D8Q6U5">
    <property type="interactions" value="400"/>
</dbReference>
<dbReference type="AlphaFoldDB" id="D8Q6U5"/>
<comment type="subcellular location">
    <subcellularLocation>
        <location evidence="1">Nucleus</location>
    </subcellularLocation>
</comment>